<evidence type="ECO:0000256" key="3">
    <source>
        <dbReference type="ARBA" id="ARBA00007931"/>
    </source>
</evidence>
<comment type="subcellular location">
    <subcellularLocation>
        <location evidence="2">Membrane</location>
        <topology evidence="2">Multi-pass membrane protein</topology>
    </subcellularLocation>
</comment>
<sequence>MTTVFSRHASRCVMGARFIYVSNPNYLHVGSAHIAALRLYSSSRRPPSPPRSRLASSLGMIGAGGALLLGKGKYVLSALKLTKVASLGSMFMTVGAYSMFYGAPYAVGMVSLILIHEAGHALAMKRLNIPFGPMVFVPFLGAAVEMRKRPKDAWEEALVAFGGPVLGSAGAFAFAGFAHATSSPLMFALADFGFMINLFNLIPLGSMDGGRICGSISPYAGVVGLGIGGGLAYNGLIANPIFYLIFLGGGYETFMRFYDPLGHAPPNYYNISQPQALQFGVQVFLGWPESLTVIPIPSCFVNKVESRGNGMVSYEKGPTMALSVDVCSLAESLSTSYASNSGRLTAAQVYRTGRVLCCAQLLGDGVLVEAFDRVISSLPELRLNRALHSLNYAFASVILSDGGRAAAPLRSFLVDKPQLLDNVTWRDVTEGAESLIGIYLSSDTVCRSACLKNDTTEVELSILCLAWVYDGLSPEKGNESGLGLCGLILRTIEKLLVRALVGGLNTGDDDERLACIMNSVQTIQSNSGDHNCALGDMLAMEGCAVVDTLESRFALGDGSQPAQLQYLLAMLRASPKGKERALSPPAPSIPVVKADEATEPEISMTDMQIEQVRNVLDGTEFGDGYIDHDVERTIEALFQVAEGSADAVHPRLRAFPKNLPRAMKESVHQYTANVSLHRGMTAQKDDMEHVRRQKHIIKEAEREAEEEAFLVSQALSATLASKGENDDQFEGWEAMKDSGYEDDYDDQYDGIGNDGGAAGGIGGLDEGLYDVDEHNVHQKYDRGGAKKEQEMWRKYNSIIKDVDSESRFWEDNQNLNRVGNGSKNNQNKYRGPDKGKGGRVIGPDGKYLPIQRGKKGRGGGVQNSSVAGRGKGQAGRGDSTQKGEQKSGEELSKIQKRRKNDNKAKIGNHHRKDRANKKASGGMVM</sequence>
<dbReference type="Pfam" id="PF02163">
    <property type="entry name" value="Peptidase_M50"/>
    <property type="match status" value="1"/>
</dbReference>
<comment type="similarity">
    <text evidence="3">Belongs to the peptidase M50B family.</text>
</comment>
<feature type="compositionally biased region" description="Basic residues" evidence="12">
    <location>
        <begin position="894"/>
        <end position="917"/>
    </location>
</feature>
<dbReference type="PANTHER" id="PTHR39188:SF3">
    <property type="entry name" value="STAGE IV SPORULATION PROTEIN FB"/>
    <property type="match status" value="1"/>
</dbReference>
<keyword evidence="16" id="KW-1185">Reference proteome</keyword>
<dbReference type="GO" id="GO:0006508">
    <property type="term" value="P:proteolysis"/>
    <property type="evidence" value="ECO:0007669"/>
    <property type="project" value="UniProtKB-KW"/>
</dbReference>
<evidence type="ECO:0000256" key="9">
    <source>
        <dbReference type="ARBA" id="ARBA00022989"/>
    </source>
</evidence>
<dbReference type="AlphaFoldDB" id="K0R556"/>
<keyword evidence="8" id="KW-0862">Zinc</keyword>
<dbReference type="eggNOG" id="ENOG502S6HQ">
    <property type="taxonomic scope" value="Eukaryota"/>
</dbReference>
<feature type="domain" description="Peptidase M50" evidence="14">
    <location>
        <begin position="106"/>
        <end position="178"/>
    </location>
</feature>
<evidence type="ECO:0000256" key="7">
    <source>
        <dbReference type="ARBA" id="ARBA00022801"/>
    </source>
</evidence>
<proteinExistence type="inferred from homology"/>
<gene>
    <name evidence="15" type="ORF">THAOC_33444</name>
</gene>
<evidence type="ECO:0000256" key="8">
    <source>
        <dbReference type="ARBA" id="ARBA00022833"/>
    </source>
</evidence>
<evidence type="ECO:0000256" key="5">
    <source>
        <dbReference type="ARBA" id="ARBA00022692"/>
    </source>
</evidence>
<organism evidence="15 16">
    <name type="scientific">Thalassiosira oceanica</name>
    <name type="common">Marine diatom</name>
    <dbReference type="NCBI Taxonomy" id="159749"/>
    <lineage>
        <taxon>Eukaryota</taxon>
        <taxon>Sar</taxon>
        <taxon>Stramenopiles</taxon>
        <taxon>Ochrophyta</taxon>
        <taxon>Bacillariophyta</taxon>
        <taxon>Coscinodiscophyceae</taxon>
        <taxon>Thalassiosirophycidae</taxon>
        <taxon>Thalassiosirales</taxon>
        <taxon>Thalassiosiraceae</taxon>
        <taxon>Thalassiosira</taxon>
    </lineage>
</organism>
<keyword evidence="5 13" id="KW-0812">Transmembrane</keyword>
<feature type="transmembrane region" description="Helical" evidence="13">
    <location>
        <begin position="185"/>
        <end position="204"/>
    </location>
</feature>
<evidence type="ECO:0000256" key="12">
    <source>
        <dbReference type="SAM" id="MobiDB-lite"/>
    </source>
</evidence>
<dbReference type="GO" id="GO:0008237">
    <property type="term" value="F:metallopeptidase activity"/>
    <property type="evidence" value="ECO:0007669"/>
    <property type="project" value="UniProtKB-KW"/>
</dbReference>
<feature type="transmembrane region" description="Helical" evidence="13">
    <location>
        <begin position="158"/>
        <end position="179"/>
    </location>
</feature>
<evidence type="ECO:0000259" key="14">
    <source>
        <dbReference type="Pfam" id="PF02163"/>
    </source>
</evidence>
<comment type="caution">
    <text evidence="15">The sequence shown here is derived from an EMBL/GenBank/DDBJ whole genome shotgun (WGS) entry which is preliminary data.</text>
</comment>
<evidence type="ECO:0000256" key="10">
    <source>
        <dbReference type="ARBA" id="ARBA00023049"/>
    </source>
</evidence>
<dbReference type="EMBL" id="AGNL01046599">
    <property type="protein sequence ID" value="EJK47815.1"/>
    <property type="molecule type" value="Genomic_DNA"/>
</dbReference>
<evidence type="ECO:0000256" key="4">
    <source>
        <dbReference type="ARBA" id="ARBA00022670"/>
    </source>
</evidence>
<keyword evidence="7" id="KW-0378">Hydrolase</keyword>
<feature type="region of interest" description="Disordered" evidence="12">
    <location>
        <begin position="813"/>
        <end position="925"/>
    </location>
</feature>
<dbReference type="InterPro" id="IPR008915">
    <property type="entry name" value="Peptidase_M50"/>
</dbReference>
<feature type="compositionally biased region" description="Polar residues" evidence="12">
    <location>
        <begin position="813"/>
        <end position="828"/>
    </location>
</feature>
<keyword evidence="6" id="KW-0479">Metal-binding</keyword>
<dbReference type="CDD" id="cd06160">
    <property type="entry name" value="S2P-M50_like_2"/>
    <property type="match status" value="1"/>
</dbReference>
<evidence type="ECO:0000256" key="6">
    <source>
        <dbReference type="ARBA" id="ARBA00022723"/>
    </source>
</evidence>
<evidence type="ECO:0000313" key="16">
    <source>
        <dbReference type="Proteomes" id="UP000266841"/>
    </source>
</evidence>
<dbReference type="GO" id="GO:0046872">
    <property type="term" value="F:metal ion binding"/>
    <property type="evidence" value="ECO:0007669"/>
    <property type="project" value="UniProtKB-KW"/>
</dbReference>
<feature type="transmembrane region" description="Helical" evidence="13">
    <location>
        <begin position="216"/>
        <end position="236"/>
    </location>
</feature>
<feature type="transmembrane region" description="Helical" evidence="13">
    <location>
        <begin position="127"/>
        <end position="146"/>
    </location>
</feature>
<protein>
    <recommendedName>
        <fullName evidence="14">Peptidase M50 domain-containing protein</fullName>
    </recommendedName>
</protein>
<keyword evidence="10" id="KW-0482">Metalloprotease</keyword>
<dbReference type="PANTHER" id="PTHR39188">
    <property type="entry name" value="MEMBRANE-ASSOCIATED ZINC METALLOPROTEASE M50B"/>
    <property type="match status" value="1"/>
</dbReference>
<evidence type="ECO:0000256" key="11">
    <source>
        <dbReference type="ARBA" id="ARBA00023136"/>
    </source>
</evidence>
<feature type="transmembrane region" description="Helical" evidence="13">
    <location>
        <begin position="91"/>
        <end position="115"/>
    </location>
</feature>
<dbReference type="Proteomes" id="UP000266841">
    <property type="component" value="Unassembled WGS sequence"/>
</dbReference>
<reference evidence="15 16" key="1">
    <citation type="journal article" date="2012" name="Genome Biol.">
        <title>Genome and low-iron response of an oceanic diatom adapted to chronic iron limitation.</title>
        <authorList>
            <person name="Lommer M."/>
            <person name="Specht M."/>
            <person name="Roy A.S."/>
            <person name="Kraemer L."/>
            <person name="Andreson R."/>
            <person name="Gutowska M.A."/>
            <person name="Wolf J."/>
            <person name="Bergner S.V."/>
            <person name="Schilhabel M.B."/>
            <person name="Klostermeier U.C."/>
            <person name="Beiko R.G."/>
            <person name="Rosenstiel P."/>
            <person name="Hippler M."/>
            <person name="Laroche J."/>
        </authorList>
    </citation>
    <scope>NUCLEOTIDE SEQUENCE [LARGE SCALE GENOMIC DNA]</scope>
    <source>
        <strain evidence="15 16">CCMP1005</strain>
    </source>
</reference>
<keyword evidence="4" id="KW-0645">Protease</keyword>
<evidence type="ECO:0000256" key="13">
    <source>
        <dbReference type="SAM" id="Phobius"/>
    </source>
</evidence>
<keyword evidence="11 13" id="KW-0472">Membrane</keyword>
<keyword evidence="9 13" id="KW-1133">Transmembrane helix</keyword>
<feature type="compositionally biased region" description="Basic and acidic residues" evidence="12">
    <location>
        <begin position="879"/>
        <end position="893"/>
    </location>
</feature>
<evidence type="ECO:0000256" key="2">
    <source>
        <dbReference type="ARBA" id="ARBA00004141"/>
    </source>
</evidence>
<dbReference type="OrthoDB" id="195057at2759"/>
<comment type="cofactor">
    <cofactor evidence="1">
        <name>Zn(2+)</name>
        <dbReference type="ChEBI" id="CHEBI:29105"/>
    </cofactor>
</comment>
<evidence type="ECO:0000313" key="15">
    <source>
        <dbReference type="EMBL" id="EJK47815.1"/>
    </source>
</evidence>
<name>K0R556_THAOC</name>
<dbReference type="GO" id="GO:0016020">
    <property type="term" value="C:membrane"/>
    <property type="evidence" value="ECO:0007669"/>
    <property type="project" value="UniProtKB-SubCell"/>
</dbReference>
<evidence type="ECO:0000256" key="1">
    <source>
        <dbReference type="ARBA" id="ARBA00001947"/>
    </source>
</evidence>
<accession>K0R556</accession>